<dbReference type="NCBIfam" id="TIGR04131">
    <property type="entry name" value="Bac_Flav_CTERM"/>
    <property type="match status" value="1"/>
</dbReference>
<gene>
    <name evidence="1" type="ORF">C7448_102466</name>
</gene>
<comment type="caution">
    <text evidence="1">The sequence shown here is derived from an EMBL/GenBank/DDBJ whole genome shotgun (WGS) entry which is preliminary data.</text>
</comment>
<reference evidence="1 2" key="1">
    <citation type="submission" date="2018-08" db="EMBL/GenBank/DDBJ databases">
        <title>Genomic Encyclopedia of Type Strains, Phase IV (KMG-IV): sequencing the most valuable type-strain genomes for metagenomic binning, comparative biology and taxonomic classification.</title>
        <authorList>
            <person name="Goeker M."/>
        </authorList>
    </citation>
    <scope>NUCLEOTIDE SEQUENCE [LARGE SCALE GENOMIC DNA]</scope>
    <source>
        <strain evidence="1 2">DSM 18841</strain>
    </source>
</reference>
<dbReference type="InterPro" id="IPR026341">
    <property type="entry name" value="T9SS_type_B"/>
</dbReference>
<dbReference type="InterPro" id="IPR015943">
    <property type="entry name" value="WD40/YVTN_repeat-like_dom_sf"/>
</dbReference>
<sequence>MKKQLLLALFFIVSISSYSQKEANIWYFGNNAGLDFNSGNPVTLNDGLLKTDEGCSTISDENGNLLFYSDGINVWTKNHELMHYSSGGLADNLQGNPSSSQSGLIVPNPEDKNLYYIFTVGTNFIGNLPYPDNPGFKFYTIDISKGNGGEIISGPVNLADSRDFEWSEKVTAVQGKDCKEIWALSIVQNTFYAYKIDKNGVDSTNPIISTSSYFLRDKRGYLKVSPDGTKVALADFTNDGSGRLVLYDFDNATGKVVPNGLILTDGPIDGSPYGVEFSQQSTKLYTSLYHENSNSFRIFQYDLLDSNIPQTKTQVHQEQGYRGALQLAPNGKIYASIPERSHLGVIENPEDNATDIQFTSNAVSLGGARSSQGLPPFIQSFFAPVKLINLANNEVLNNSNQVFCIGESYQIQPEKNNPSDTYTWFKDGTEVANTRVLTVDNTNYGSGLYEIQIESNSYCKKTYTGKVQITFEPKPAINTLPPYIQCDFDNNTIDGFTTFNLEILEKALVKNLSEVTIDFFETSDTSFLTPLNKNNYTNLATINHSITVRITNNTTQCYQTDVVNLQVNPTGLTSYTNEYIHELDQNASNPDAKFSVGTNNGFLDFSLKTQEIINNSGGTLSETTHDFQYYRTANDASLQTNQIVPPYQDDLFTDNSDVYVRISNKGATSCEAVGSFKIFVEKIPVPQGNLNDLILCVDNPRTNPQPNTIPLNADTGISTDTYKWYLNGKLISGETSAIINANSAGEYKVEAYRKHPNINSLYIGYNTFFIKESNQALIINIKSVDDQDNPDSNKIEITIDGIGDYEYALNSTNLSDFVKGNENLSYIFTDIPPGLNSISIRDRNGCGITTSNQISTIYFQRHFTPNGDGNFDTWKVLGTNNDYYDVVKVQIFNRYGKLINEITDKNHPGWDGVYNGTTLPTNDYWYNAELIDSNGKVRKKTGHFSLLRK</sequence>
<proteinExistence type="predicted"/>
<dbReference type="RefSeq" id="WP_115900564.1">
    <property type="nucleotide sequence ID" value="NZ_QUNS01000002.1"/>
</dbReference>
<dbReference type="AlphaFoldDB" id="A0A3E0I857"/>
<organism evidence="1 2">
    <name type="scientific">Tenacibaculum gallaicum</name>
    <dbReference type="NCBI Taxonomy" id="561505"/>
    <lineage>
        <taxon>Bacteria</taxon>
        <taxon>Pseudomonadati</taxon>
        <taxon>Bacteroidota</taxon>
        <taxon>Flavobacteriia</taxon>
        <taxon>Flavobacteriales</taxon>
        <taxon>Flavobacteriaceae</taxon>
        <taxon>Tenacibaculum</taxon>
    </lineage>
</organism>
<name>A0A3E0I857_9FLAO</name>
<dbReference type="OrthoDB" id="9765926at2"/>
<dbReference type="Gene3D" id="2.130.10.10">
    <property type="entry name" value="YVTN repeat-like/Quinoprotein amine dehydrogenase"/>
    <property type="match status" value="1"/>
</dbReference>
<protein>
    <submittedName>
        <fullName evidence="1">Gliding motility-associated-like protein</fullName>
    </submittedName>
</protein>
<dbReference type="SUPFAM" id="SSF69304">
    <property type="entry name" value="Tricorn protease N-terminal domain"/>
    <property type="match status" value="1"/>
</dbReference>
<dbReference type="EMBL" id="QUNS01000002">
    <property type="protein sequence ID" value="REH54933.1"/>
    <property type="molecule type" value="Genomic_DNA"/>
</dbReference>
<evidence type="ECO:0000313" key="2">
    <source>
        <dbReference type="Proteomes" id="UP000256884"/>
    </source>
</evidence>
<dbReference type="Pfam" id="PF13585">
    <property type="entry name" value="CHU_C"/>
    <property type="match status" value="1"/>
</dbReference>
<evidence type="ECO:0000313" key="1">
    <source>
        <dbReference type="EMBL" id="REH54933.1"/>
    </source>
</evidence>
<keyword evidence="2" id="KW-1185">Reference proteome</keyword>
<accession>A0A3E0I857</accession>
<dbReference type="Proteomes" id="UP000256884">
    <property type="component" value="Unassembled WGS sequence"/>
</dbReference>